<dbReference type="EMBL" id="JABANM010008456">
    <property type="protein sequence ID" value="KAF4742577.1"/>
    <property type="molecule type" value="Genomic_DNA"/>
</dbReference>
<reference evidence="2 3" key="1">
    <citation type="submission" date="2020-04" db="EMBL/GenBank/DDBJ databases">
        <title>Perkinsus olseni comparative genomics.</title>
        <authorList>
            <person name="Bogema D.R."/>
        </authorList>
    </citation>
    <scope>NUCLEOTIDE SEQUENCE [LARGE SCALE GENOMIC DNA]</scope>
    <source>
        <strain evidence="2">ATCC PRA-205</strain>
    </source>
</reference>
<feature type="region of interest" description="Disordered" evidence="1">
    <location>
        <begin position="358"/>
        <end position="390"/>
    </location>
</feature>
<feature type="compositionally biased region" description="Basic and acidic residues" evidence="1">
    <location>
        <begin position="100"/>
        <end position="109"/>
    </location>
</feature>
<feature type="non-terminal residue" evidence="2">
    <location>
        <position position="390"/>
    </location>
</feature>
<dbReference type="AlphaFoldDB" id="A0A7J6TCH7"/>
<feature type="compositionally biased region" description="Basic and acidic residues" evidence="1">
    <location>
        <begin position="361"/>
        <end position="390"/>
    </location>
</feature>
<evidence type="ECO:0000313" key="2">
    <source>
        <dbReference type="EMBL" id="KAF4742577.1"/>
    </source>
</evidence>
<feature type="region of interest" description="Disordered" evidence="1">
    <location>
        <begin position="95"/>
        <end position="121"/>
    </location>
</feature>
<feature type="compositionally biased region" description="Polar residues" evidence="1">
    <location>
        <begin position="111"/>
        <end position="121"/>
    </location>
</feature>
<sequence length="390" mass="41883">LVYVDDVTVAYTAAHYVILYNTETKTQRLLPCHSGALGVTCMAVCPSRRYLAVAESFPTPADQHSEASDGTPTAPTVTVYDLRCKGDTIRKRRILSIHPRTHEQSEAPSKHPQTPSRSPWPTSGCVTAISFPADGKSLITISTTPAAGSSMCCWLGHWRLDKVAAGASRLRAWTKIAPPITGTTRKMSIRRLASQSITSVGTKSMPALSGTAGVAIVHDAACHPTDAAIVSIIGEGIFKLYRIGDGVMKPLPVQPANKNREGENTNFNFTCQAWLAEGCLLIGSEKGELFLYESNGEFKGTVSTGPGEHRSCLCAVATAKGFVLGGVDSTMRVYERSLDSKEGHLLSREFRLDMTSSVVAEKGEASPEADRRRTSREGTEAAKEAIARAN</sequence>
<name>A0A7J6TCH7_PEROL</name>
<dbReference type="InterPro" id="IPR015943">
    <property type="entry name" value="WD40/YVTN_repeat-like_dom_sf"/>
</dbReference>
<accession>A0A7J6TCH7</accession>
<dbReference type="PANTHER" id="PTHR32215:SF0">
    <property type="entry name" value="CILIA- AND FLAGELLA-ASSOCIATED PROTEIN 57"/>
    <property type="match status" value="1"/>
</dbReference>
<dbReference type="SUPFAM" id="SSF101898">
    <property type="entry name" value="NHL repeat"/>
    <property type="match status" value="1"/>
</dbReference>
<evidence type="ECO:0000256" key="1">
    <source>
        <dbReference type="SAM" id="MobiDB-lite"/>
    </source>
</evidence>
<dbReference type="InterPro" id="IPR052993">
    <property type="entry name" value="CFA-57"/>
</dbReference>
<protein>
    <submittedName>
        <fullName evidence="2">Uncharacterized protein</fullName>
    </submittedName>
</protein>
<proteinExistence type="predicted"/>
<dbReference type="PANTHER" id="PTHR32215">
    <property type="entry name" value="CILIA- AND FLAGELLA-ASSOCIATED PROTEIN 57"/>
    <property type="match status" value="1"/>
</dbReference>
<feature type="non-terminal residue" evidence="2">
    <location>
        <position position="1"/>
    </location>
</feature>
<organism evidence="2 3">
    <name type="scientific">Perkinsus olseni</name>
    <name type="common">Perkinsus atlanticus</name>
    <dbReference type="NCBI Taxonomy" id="32597"/>
    <lineage>
        <taxon>Eukaryota</taxon>
        <taxon>Sar</taxon>
        <taxon>Alveolata</taxon>
        <taxon>Perkinsozoa</taxon>
        <taxon>Perkinsea</taxon>
        <taxon>Perkinsida</taxon>
        <taxon>Perkinsidae</taxon>
        <taxon>Perkinsus</taxon>
    </lineage>
</organism>
<dbReference type="Gene3D" id="2.130.10.10">
    <property type="entry name" value="YVTN repeat-like/Quinoprotein amine dehydrogenase"/>
    <property type="match status" value="1"/>
</dbReference>
<dbReference type="Proteomes" id="UP000574390">
    <property type="component" value="Unassembled WGS sequence"/>
</dbReference>
<gene>
    <name evidence="2" type="ORF">FOZ62_025464</name>
</gene>
<comment type="caution">
    <text evidence="2">The sequence shown here is derived from an EMBL/GenBank/DDBJ whole genome shotgun (WGS) entry which is preliminary data.</text>
</comment>
<evidence type="ECO:0000313" key="3">
    <source>
        <dbReference type="Proteomes" id="UP000574390"/>
    </source>
</evidence>